<feature type="signal peptide" evidence="1">
    <location>
        <begin position="1"/>
        <end position="23"/>
    </location>
</feature>
<feature type="chain" id="PRO_5045764953" evidence="1">
    <location>
        <begin position="24"/>
        <end position="378"/>
    </location>
</feature>
<dbReference type="Proteomes" id="UP001279642">
    <property type="component" value="Unassembled WGS sequence"/>
</dbReference>
<reference evidence="3 4" key="1">
    <citation type="journal article" date="2016" name="Antonie Van Leeuwenhoek">
        <title>Dongia soli sp. nov., isolated from soil from Dokdo, Korea.</title>
        <authorList>
            <person name="Kim D.U."/>
            <person name="Lee H."/>
            <person name="Kim H."/>
            <person name="Kim S.G."/>
            <person name="Ka J.O."/>
        </authorList>
    </citation>
    <scope>NUCLEOTIDE SEQUENCE [LARGE SCALE GENOMIC DNA]</scope>
    <source>
        <strain evidence="3 4">D78</strain>
    </source>
</reference>
<evidence type="ECO:0000256" key="1">
    <source>
        <dbReference type="SAM" id="SignalP"/>
    </source>
</evidence>
<organism evidence="3 4">
    <name type="scientific">Dongia soli</name>
    <dbReference type="NCBI Taxonomy" id="600628"/>
    <lineage>
        <taxon>Bacteria</taxon>
        <taxon>Pseudomonadati</taxon>
        <taxon>Pseudomonadota</taxon>
        <taxon>Alphaproteobacteria</taxon>
        <taxon>Rhodospirillales</taxon>
        <taxon>Dongiaceae</taxon>
        <taxon>Dongia</taxon>
    </lineage>
</organism>
<evidence type="ECO:0000259" key="2">
    <source>
        <dbReference type="Pfam" id="PF13609"/>
    </source>
</evidence>
<proteinExistence type="predicted"/>
<accession>A0ABU5E7E3</accession>
<gene>
    <name evidence="3" type="ORF">SMD27_03750</name>
</gene>
<dbReference type="RefSeq" id="WP_320506985.1">
    <property type="nucleotide sequence ID" value="NZ_JAXCLW010000001.1"/>
</dbReference>
<dbReference type="Gene3D" id="2.40.160.10">
    <property type="entry name" value="Porin"/>
    <property type="match status" value="1"/>
</dbReference>
<keyword evidence="4" id="KW-1185">Reference proteome</keyword>
<comment type="caution">
    <text evidence="3">The sequence shown here is derived from an EMBL/GenBank/DDBJ whole genome shotgun (WGS) entry which is preliminary data.</text>
</comment>
<protein>
    <submittedName>
        <fullName evidence="3">Porin</fullName>
    </submittedName>
</protein>
<sequence>MKKVLLGSTTLLTAGLLASPAFAADGIKLSLGGFMRTAVLANFDDAGNGELGDGRYNTGVFSDGEIYFTGKTKLDNGITVGARVELEAEQANDQIDAAYAFFQGGFGEFRIGTLSGALGGFCVTPVGGTTNFGAFTQNQVINNANQGVPNNRAAICRSVDGMIGSDKSEKLVYMTPNFGGFQLAVSWAPNGGHESSEVTDFHSGMPVAMDGEQRNIVDAYAMFTRDFDGWGVQWGGGGSWATSMGGDPAHNQKKGAFYQSGLNLTFGNFSIGGGFEYMQNVIQKADYHDDFWVAGGGVAYKIDAYTVGLQYSHNEGNYTDDNVERKTNTMALTGKYAMGPGISLDGTLQYTWADGDKGDAAHGGYDSFGLGLGTAFNF</sequence>
<evidence type="ECO:0000313" key="3">
    <source>
        <dbReference type="EMBL" id="MDY0881944.1"/>
    </source>
</evidence>
<feature type="domain" description="Porin" evidence="2">
    <location>
        <begin position="9"/>
        <end position="353"/>
    </location>
</feature>
<name>A0ABU5E7E3_9PROT</name>
<evidence type="ECO:0000313" key="4">
    <source>
        <dbReference type="Proteomes" id="UP001279642"/>
    </source>
</evidence>
<dbReference type="Pfam" id="PF13609">
    <property type="entry name" value="Porin_4"/>
    <property type="match status" value="1"/>
</dbReference>
<dbReference type="EMBL" id="JAXCLW010000001">
    <property type="protein sequence ID" value="MDY0881944.1"/>
    <property type="molecule type" value="Genomic_DNA"/>
</dbReference>
<dbReference type="InterPro" id="IPR023614">
    <property type="entry name" value="Porin_dom_sf"/>
</dbReference>
<dbReference type="InterPro" id="IPR033900">
    <property type="entry name" value="Gram_neg_porin_domain"/>
</dbReference>
<dbReference type="SUPFAM" id="SSF56935">
    <property type="entry name" value="Porins"/>
    <property type="match status" value="1"/>
</dbReference>
<keyword evidence="1" id="KW-0732">Signal</keyword>